<comment type="subcellular location">
    <subcellularLocation>
        <location evidence="1">Cell membrane</location>
        <topology evidence="1">Multi-pass membrane protein</topology>
    </subcellularLocation>
</comment>
<keyword evidence="10" id="KW-0807">Transducer</keyword>
<feature type="chain" id="PRO_5043865603" evidence="13">
    <location>
        <begin position="20"/>
        <end position="853"/>
    </location>
</feature>
<proteinExistence type="inferred from homology"/>
<dbReference type="PROSITE" id="PS50259">
    <property type="entry name" value="G_PROTEIN_RECEP_F3_4"/>
    <property type="match status" value="1"/>
</dbReference>
<evidence type="ECO:0000313" key="15">
    <source>
        <dbReference type="EMBL" id="KAG7493916.1"/>
    </source>
</evidence>
<evidence type="ECO:0000256" key="8">
    <source>
        <dbReference type="ARBA" id="ARBA00023170"/>
    </source>
</evidence>
<name>A0AAV6QJJ8_SOLSE</name>
<keyword evidence="5 12" id="KW-1133">Transmembrane helix</keyword>
<dbReference type="InterPro" id="IPR001828">
    <property type="entry name" value="ANF_lig-bd_rcpt"/>
</dbReference>
<evidence type="ECO:0000256" key="1">
    <source>
        <dbReference type="ARBA" id="ARBA00004651"/>
    </source>
</evidence>
<feature type="transmembrane region" description="Helical" evidence="12">
    <location>
        <begin position="570"/>
        <end position="592"/>
    </location>
</feature>
<dbReference type="EMBL" id="JAGKHQ010000016">
    <property type="protein sequence ID" value="KAG7493916.1"/>
    <property type="molecule type" value="Genomic_DNA"/>
</dbReference>
<feature type="transmembrane region" description="Helical" evidence="12">
    <location>
        <begin position="604"/>
        <end position="626"/>
    </location>
</feature>
<keyword evidence="7 12" id="KW-0472">Membrane</keyword>
<feature type="transmembrane region" description="Helical" evidence="12">
    <location>
        <begin position="793"/>
        <end position="813"/>
    </location>
</feature>
<evidence type="ECO:0000256" key="2">
    <source>
        <dbReference type="ARBA" id="ARBA00022475"/>
    </source>
</evidence>
<comment type="similarity">
    <text evidence="11">Belongs to the G-protein coupled receptor 3 family. TAS1R subfamily.</text>
</comment>
<keyword evidence="3 12" id="KW-0812">Transmembrane</keyword>
<dbReference type="GO" id="GO:0004930">
    <property type="term" value="F:G protein-coupled receptor activity"/>
    <property type="evidence" value="ECO:0007669"/>
    <property type="project" value="UniProtKB-KW"/>
</dbReference>
<dbReference type="Pfam" id="PF07562">
    <property type="entry name" value="NCD3G"/>
    <property type="match status" value="1"/>
</dbReference>
<protein>
    <submittedName>
        <fullName evidence="15">Taste receptor type 1 member 3</fullName>
    </submittedName>
</protein>
<evidence type="ECO:0000256" key="4">
    <source>
        <dbReference type="ARBA" id="ARBA00022729"/>
    </source>
</evidence>
<dbReference type="InterPro" id="IPR011500">
    <property type="entry name" value="GPCR_3_9-Cys_dom"/>
</dbReference>
<keyword evidence="2" id="KW-1003">Cell membrane</keyword>
<dbReference type="InterPro" id="IPR017978">
    <property type="entry name" value="GPCR_3_C"/>
</dbReference>
<dbReference type="Proteomes" id="UP000693946">
    <property type="component" value="Linkage Group LG4"/>
</dbReference>
<feature type="transmembrane region" description="Helical" evidence="12">
    <location>
        <begin position="682"/>
        <end position="700"/>
    </location>
</feature>
<evidence type="ECO:0000256" key="5">
    <source>
        <dbReference type="ARBA" id="ARBA00022989"/>
    </source>
</evidence>
<feature type="transmembrane region" description="Helical" evidence="12">
    <location>
        <begin position="638"/>
        <end position="661"/>
    </location>
</feature>
<evidence type="ECO:0000256" key="12">
    <source>
        <dbReference type="SAM" id="Phobius"/>
    </source>
</evidence>
<feature type="signal peptide" evidence="13">
    <location>
        <begin position="1"/>
        <end position="19"/>
    </location>
</feature>
<reference evidence="15 16" key="1">
    <citation type="journal article" date="2021" name="Sci. Rep.">
        <title>Chromosome anchoring in Senegalese sole (Solea senegalensis) reveals sex-associated markers and genome rearrangements in flatfish.</title>
        <authorList>
            <person name="Guerrero-Cozar I."/>
            <person name="Gomez-Garrido J."/>
            <person name="Berbel C."/>
            <person name="Martinez-Blanch J.F."/>
            <person name="Alioto T."/>
            <person name="Claros M.G."/>
            <person name="Gagnaire P.A."/>
            <person name="Manchado M."/>
        </authorList>
    </citation>
    <scope>NUCLEOTIDE SEQUENCE [LARGE SCALE GENOMIC DNA]</scope>
    <source>
        <strain evidence="15">Sse05_10M</strain>
    </source>
</reference>
<comment type="caution">
    <text evidence="15">The sequence shown here is derived from an EMBL/GenBank/DDBJ whole genome shotgun (WGS) entry which is preliminary data.</text>
</comment>
<dbReference type="FunFam" id="3.40.50.2300:FF:000016">
    <property type="entry name" value="Taste 1 receptor member 2"/>
    <property type="match status" value="1"/>
</dbReference>
<dbReference type="GO" id="GO:0050916">
    <property type="term" value="P:sensory perception of sweet taste"/>
    <property type="evidence" value="ECO:0007669"/>
    <property type="project" value="TreeGrafter"/>
</dbReference>
<dbReference type="GO" id="GO:0050917">
    <property type="term" value="P:sensory perception of umami taste"/>
    <property type="evidence" value="ECO:0007669"/>
    <property type="project" value="TreeGrafter"/>
</dbReference>
<dbReference type="CDD" id="cd15290">
    <property type="entry name" value="7tmC_TAS1R3"/>
    <property type="match status" value="1"/>
</dbReference>
<feature type="transmembrane region" description="Helical" evidence="12">
    <location>
        <begin position="766"/>
        <end position="787"/>
    </location>
</feature>
<keyword evidence="6" id="KW-0297">G-protein coupled receptor</keyword>
<evidence type="ECO:0000256" key="10">
    <source>
        <dbReference type="ARBA" id="ARBA00023224"/>
    </source>
</evidence>
<keyword evidence="9" id="KW-0325">Glycoprotein</keyword>
<keyword evidence="16" id="KW-1185">Reference proteome</keyword>
<feature type="transmembrane region" description="Helical" evidence="12">
    <location>
        <begin position="729"/>
        <end position="754"/>
    </location>
</feature>
<sequence length="853" mass="94700">MVSPFILLVLCWQFRLGCCVDGSPEWFNNISTNLFSLPGDIMLGGLFSINYLSSDLSQRTRPNNISCEKVNEFGLGLSIVMKYAVDEINANQIVLPGIKLGYETYDTCRQAAVIVRPTLSFLTAKSTKALSVECNYTNYEPRISAVIGPYSSELVSVIGKVLGFFLMPQISYGATSDKFSDNLLYPSFFRTVPTDKWQVEVMALLLHEFAWNWVAVVGSDEEYGQRGVEQFSKLAEVMSICVAYQALIPVYTNPEPAIRTIVSNIIATNVHVVVVFSVASSAEIFFSEVIRRNMTAVWIASTSWSVHYRLTTLPNIQSVGTVIGFTDRTQNLDLLPVYTHKLFAKMSEERQSMSGPVPTADPSNPCPQCWYLSPANITLVTDPAVQRTAFGVYAAIYSVAEALHNLLDCNSTTCKWGMKTKIYPWELLRVLRNTSVNVNGTHLVFDSNGNPNIGYNVIQWKWGASGLDFMHVGTFYESLSINKSLFRWHTKDSKVPESRCSADCDKGQIRRVKGFHSCCYDCIDCLPGTYQADEDDIQCTLCPEGQWSLIRSTSCTQPTFVVLSWDTPEALAMILAGVLLLLCQVSVGAVFLKHWQTPMVMASGGTQSLVALLSLIGGCLSLLLFLGQLGDTKCRLQLPLTCFFQTVAFAIVASISLQIFYVTEFPDRAASQLHIIRGYGSWLFVLVCCVVQAGLCSWFGHESPSLSEHMANMKITFVSDFLACPVTPLIGFALMQGFNALLALVSFMATFMAVKPLHQYNLARDITFSCLIYCVIWVTFIPVYIGLSDKGRTIVHVSFDLGSNLGVVVAYYVPKCYLLLRKPDLNKPEQFCTFLEAVPPRPAEEEPQTQPGK</sequence>
<evidence type="ECO:0000256" key="9">
    <source>
        <dbReference type="ARBA" id="ARBA00023180"/>
    </source>
</evidence>
<dbReference type="FunFam" id="2.10.50.30:FF:000004">
    <property type="entry name" value="Taste receptor type 1 member 3-like protein"/>
    <property type="match status" value="1"/>
</dbReference>
<accession>A0AAV6QJJ8</accession>
<feature type="domain" description="G-protein coupled receptors family 3 profile" evidence="14">
    <location>
        <begin position="569"/>
        <end position="826"/>
    </location>
</feature>
<evidence type="ECO:0000313" key="16">
    <source>
        <dbReference type="Proteomes" id="UP000693946"/>
    </source>
</evidence>
<keyword evidence="4 13" id="KW-0732">Signal</keyword>
<keyword evidence="8 15" id="KW-0675">Receptor</keyword>
<evidence type="ECO:0000256" key="3">
    <source>
        <dbReference type="ARBA" id="ARBA00022692"/>
    </source>
</evidence>
<evidence type="ECO:0000256" key="11">
    <source>
        <dbReference type="ARBA" id="ARBA00038492"/>
    </source>
</evidence>
<dbReference type="Pfam" id="PF00003">
    <property type="entry name" value="7tm_3"/>
    <property type="match status" value="1"/>
</dbReference>
<evidence type="ECO:0000256" key="13">
    <source>
        <dbReference type="SAM" id="SignalP"/>
    </source>
</evidence>
<gene>
    <name evidence="15" type="ORF">JOB18_019029</name>
</gene>
<organism evidence="15 16">
    <name type="scientific">Solea senegalensis</name>
    <name type="common">Senegalese sole</name>
    <dbReference type="NCBI Taxonomy" id="28829"/>
    <lineage>
        <taxon>Eukaryota</taxon>
        <taxon>Metazoa</taxon>
        <taxon>Chordata</taxon>
        <taxon>Craniata</taxon>
        <taxon>Vertebrata</taxon>
        <taxon>Euteleostomi</taxon>
        <taxon>Actinopterygii</taxon>
        <taxon>Neopterygii</taxon>
        <taxon>Teleostei</taxon>
        <taxon>Neoteleostei</taxon>
        <taxon>Acanthomorphata</taxon>
        <taxon>Carangaria</taxon>
        <taxon>Pleuronectiformes</taxon>
        <taxon>Pleuronectoidei</taxon>
        <taxon>Soleidae</taxon>
        <taxon>Solea</taxon>
    </lineage>
</organism>
<evidence type="ECO:0000256" key="7">
    <source>
        <dbReference type="ARBA" id="ARBA00023136"/>
    </source>
</evidence>
<dbReference type="AlphaFoldDB" id="A0AAV6QJJ8"/>
<dbReference type="PANTHER" id="PTHR24061:SF435">
    <property type="entry name" value="TASTE RECEPTOR TYPE 1 MEMBER 3"/>
    <property type="match status" value="1"/>
</dbReference>
<evidence type="ECO:0000259" key="14">
    <source>
        <dbReference type="PROSITE" id="PS50259"/>
    </source>
</evidence>
<dbReference type="PANTHER" id="PTHR24061">
    <property type="entry name" value="CALCIUM-SENSING RECEPTOR-RELATED"/>
    <property type="match status" value="1"/>
</dbReference>
<dbReference type="GO" id="GO:0005886">
    <property type="term" value="C:plasma membrane"/>
    <property type="evidence" value="ECO:0007669"/>
    <property type="project" value="UniProtKB-SubCell"/>
</dbReference>
<evidence type="ECO:0000256" key="6">
    <source>
        <dbReference type="ARBA" id="ARBA00023040"/>
    </source>
</evidence>
<dbReference type="InterPro" id="IPR000068">
    <property type="entry name" value="GPCR_3_Ca_sens_rcpt-rel"/>
</dbReference>
<dbReference type="Pfam" id="PF01094">
    <property type="entry name" value="ANF_receptor"/>
    <property type="match status" value="1"/>
</dbReference>